<evidence type="ECO:0000256" key="3">
    <source>
        <dbReference type="ARBA" id="ARBA00023125"/>
    </source>
</evidence>
<dbReference type="InterPro" id="IPR011010">
    <property type="entry name" value="DNA_brk_join_enz"/>
</dbReference>
<evidence type="ECO:0000259" key="7">
    <source>
        <dbReference type="PROSITE" id="PS51900"/>
    </source>
</evidence>
<sequence>MKLRLTDLSIRKLGNPQGGQTTHWDATTPGFGIRCSAKSKSYVVMYGAKRRLKTIGRYPVLSLSDARRQAKLFLASQATVPNDAIEHDYQDVLSAYLTDCHGRLRPSTLEGYLLYLNGIKLDGPISEICQRSVMQAIERFTTSPTSRNYAFTTFKVFFNWAVRRQYVTVNPLSNLKRPHKTTSRDRVLSEDEIKVLLSYTLGQMDRYCGIVSLLLLTGQRRGEVAGLRWDEISDGWLHFSPDRTKNARGHAVPLGTLGLQILNRAKTHDVFVFGDADFDQPFSGWSRAQRRLLRETGLPHFTLHDLRRTFATVHAKLGTPIHVTERLLNHVSGTVSGVAAVYNRHSYEQEMVLAQSTLDRFLCRLIEEP</sequence>
<dbReference type="GO" id="GO:0015074">
    <property type="term" value="P:DNA integration"/>
    <property type="evidence" value="ECO:0007669"/>
    <property type="project" value="UniProtKB-KW"/>
</dbReference>
<protein>
    <submittedName>
        <fullName evidence="8">Site-specific recombinase XerD</fullName>
    </submittedName>
</protein>
<feature type="domain" description="Core-binding (CB)" evidence="7">
    <location>
        <begin position="87"/>
        <end position="162"/>
    </location>
</feature>
<dbReference type="AlphaFoldDB" id="A0A2T6KAN7"/>
<evidence type="ECO:0000313" key="9">
    <source>
        <dbReference type="Proteomes" id="UP000244523"/>
    </source>
</evidence>
<evidence type="ECO:0000256" key="2">
    <source>
        <dbReference type="ARBA" id="ARBA00022908"/>
    </source>
</evidence>
<comment type="similarity">
    <text evidence="1">Belongs to the 'phage' integrase family.</text>
</comment>
<dbReference type="Pfam" id="PF13356">
    <property type="entry name" value="Arm-DNA-bind_3"/>
    <property type="match status" value="1"/>
</dbReference>
<keyword evidence="4" id="KW-0233">DNA recombination</keyword>
<keyword evidence="9" id="KW-1185">Reference proteome</keyword>
<dbReference type="EMBL" id="QBUD01000012">
    <property type="protein sequence ID" value="PUB11879.1"/>
    <property type="molecule type" value="Genomic_DNA"/>
</dbReference>
<dbReference type="PANTHER" id="PTHR30629:SF2">
    <property type="entry name" value="PROPHAGE INTEGRASE INTS-RELATED"/>
    <property type="match status" value="1"/>
</dbReference>
<organism evidence="8 9">
    <name type="scientific">Yoonia sediminilitoris</name>
    <dbReference type="NCBI Taxonomy" id="1286148"/>
    <lineage>
        <taxon>Bacteria</taxon>
        <taxon>Pseudomonadati</taxon>
        <taxon>Pseudomonadota</taxon>
        <taxon>Alphaproteobacteria</taxon>
        <taxon>Rhodobacterales</taxon>
        <taxon>Paracoccaceae</taxon>
        <taxon>Yoonia</taxon>
    </lineage>
</organism>
<dbReference type="Gene3D" id="1.10.150.130">
    <property type="match status" value="1"/>
</dbReference>
<dbReference type="InterPro" id="IPR013762">
    <property type="entry name" value="Integrase-like_cat_sf"/>
</dbReference>
<dbReference type="OrthoDB" id="7615137at2"/>
<name>A0A2T6KAN7_9RHOB</name>
<dbReference type="PANTHER" id="PTHR30629">
    <property type="entry name" value="PROPHAGE INTEGRASE"/>
    <property type="match status" value="1"/>
</dbReference>
<comment type="caution">
    <text evidence="8">The sequence shown here is derived from an EMBL/GenBank/DDBJ whole genome shotgun (WGS) entry which is preliminary data.</text>
</comment>
<dbReference type="Gene3D" id="3.30.160.390">
    <property type="entry name" value="Integrase, DNA-binding domain"/>
    <property type="match status" value="1"/>
</dbReference>
<dbReference type="PROSITE" id="PS51900">
    <property type="entry name" value="CB"/>
    <property type="match status" value="1"/>
</dbReference>
<reference evidence="8 9" key="1">
    <citation type="submission" date="2018-04" db="EMBL/GenBank/DDBJ databases">
        <title>Genomic Encyclopedia of Archaeal and Bacterial Type Strains, Phase II (KMG-II): from individual species to whole genera.</title>
        <authorList>
            <person name="Goeker M."/>
        </authorList>
    </citation>
    <scope>NUCLEOTIDE SEQUENCE [LARGE SCALE GENOMIC DNA]</scope>
    <source>
        <strain evidence="8 9">DSM 29955</strain>
    </source>
</reference>
<dbReference type="SUPFAM" id="SSF56349">
    <property type="entry name" value="DNA breaking-rejoining enzymes"/>
    <property type="match status" value="1"/>
</dbReference>
<dbReference type="GO" id="GO:0006310">
    <property type="term" value="P:DNA recombination"/>
    <property type="evidence" value="ECO:0007669"/>
    <property type="project" value="UniProtKB-KW"/>
</dbReference>
<feature type="domain" description="Tyr recombinase" evidence="6">
    <location>
        <begin position="183"/>
        <end position="356"/>
    </location>
</feature>
<keyword evidence="3 5" id="KW-0238">DNA-binding</keyword>
<dbReference type="InterPro" id="IPR044068">
    <property type="entry name" value="CB"/>
</dbReference>
<proteinExistence type="inferred from homology"/>
<evidence type="ECO:0000256" key="4">
    <source>
        <dbReference type="ARBA" id="ARBA00023172"/>
    </source>
</evidence>
<dbReference type="InterPro" id="IPR050808">
    <property type="entry name" value="Phage_Integrase"/>
</dbReference>
<dbReference type="RefSeq" id="WP_108387661.1">
    <property type="nucleotide sequence ID" value="NZ_QBUD01000012.1"/>
</dbReference>
<dbReference type="Gene3D" id="1.10.443.10">
    <property type="entry name" value="Intergrase catalytic core"/>
    <property type="match status" value="1"/>
</dbReference>
<dbReference type="InterPro" id="IPR010998">
    <property type="entry name" value="Integrase_recombinase_N"/>
</dbReference>
<gene>
    <name evidence="8" type="ORF">C8N45_112122</name>
</gene>
<dbReference type="GO" id="GO:0003677">
    <property type="term" value="F:DNA binding"/>
    <property type="evidence" value="ECO:0007669"/>
    <property type="project" value="UniProtKB-UniRule"/>
</dbReference>
<evidence type="ECO:0000313" key="8">
    <source>
        <dbReference type="EMBL" id="PUB11879.1"/>
    </source>
</evidence>
<dbReference type="PROSITE" id="PS51898">
    <property type="entry name" value="TYR_RECOMBINASE"/>
    <property type="match status" value="1"/>
</dbReference>
<dbReference type="InterPro" id="IPR025166">
    <property type="entry name" value="Integrase_DNA_bind_dom"/>
</dbReference>
<dbReference type="InterPro" id="IPR038488">
    <property type="entry name" value="Integrase_DNA-bd_sf"/>
</dbReference>
<keyword evidence="2" id="KW-0229">DNA integration</keyword>
<accession>A0A2T6KAN7</accession>
<evidence type="ECO:0000256" key="1">
    <source>
        <dbReference type="ARBA" id="ARBA00008857"/>
    </source>
</evidence>
<evidence type="ECO:0000259" key="6">
    <source>
        <dbReference type="PROSITE" id="PS51898"/>
    </source>
</evidence>
<dbReference type="Proteomes" id="UP000244523">
    <property type="component" value="Unassembled WGS sequence"/>
</dbReference>
<evidence type="ECO:0000256" key="5">
    <source>
        <dbReference type="PROSITE-ProRule" id="PRU01248"/>
    </source>
</evidence>
<dbReference type="Pfam" id="PF00589">
    <property type="entry name" value="Phage_integrase"/>
    <property type="match status" value="1"/>
</dbReference>
<dbReference type="InterPro" id="IPR002104">
    <property type="entry name" value="Integrase_catalytic"/>
</dbReference>